<evidence type="ECO:0000256" key="1">
    <source>
        <dbReference type="ARBA" id="ARBA00022679"/>
    </source>
</evidence>
<dbReference type="InterPro" id="IPR000719">
    <property type="entry name" value="Prot_kinase_dom"/>
</dbReference>
<dbReference type="SUPFAM" id="SSF53474">
    <property type="entry name" value="alpha/beta-Hydrolases"/>
    <property type="match status" value="1"/>
</dbReference>
<dbReference type="Pfam" id="PF05057">
    <property type="entry name" value="DUF676"/>
    <property type="match status" value="1"/>
</dbReference>
<evidence type="ECO:0000256" key="4">
    <source>
        <dbReference type="ARBA" id="ARBA00022840"/>
    </source>
</evidence>
<dbReference type="Pfam" id="PF00069">
    <property type="entry name" value="Pkinase"/>
    <property type="match status" value="1"/>
</dbReference>
<organism evidence="8 9">
    <name type="scientific">Sphagnum jensenii</name>
    <dbReference type="NCBI Taxonomy" id="128206"/>
    <lineage>
        <taxon>Eukaryota</taxon>
        <taxon>Viridiplantae</taxon>
        <taxon>Streptophyta</taxon>
        <taxon>Embryophyta</taxon>
        <taxon>Bryophyta</taxon>
        <taxon>Sphagnophytina</taxon>
        <taxon>Sphagnopsida</taxon>
        <taxon>Sphagnales</taxon>
        <taxon>Sphagnaceae</taxon>
        <taxon>Sphagnum</taxon>
    </lineage>
</organism>
<proteinExistence type="predicted"/>
<keyword evidence="1" id="KW-0808">Transferase</keyword>
<keyword evidence="9" id="KW-1185">Reference proteome</keyword>
<dbReference type="PANTHER" id="PTHR44329">
    <property type="entry name" value="SERINE/THREONINE-PROTEIN KINASE TNNI3K-RELATED"/>
    <property type="match status" value="1"/>
</dbReference>
<keyword evidence="3" id="KW-0418">Kinase</keyword>
<evidence type="ECO:0000313" key="8">
    <source>
        <dbReference type="EMBL" id="CAK9256730.1"/>
    </source>
</evidence>
<reference evidence="8" key="1">
    <citation type="submission" date="2024-02" db="EMBL/GenBank/DDBJ databases">
        <authorList>
            <consortium name="ELIXIR-Norway"/>
            <consortium name="Elixir Norway"/>
        </authorList>
    </citation>
    <scope>NUCLEOTIDE SEQUENCE</scope>
</reference>
<dbReference type="InterPro" id="IPR017441">
    <property type="entry name" value="Protein_kinase_ATP_BS"/>
</dbReference>
<dbReference type="PROSITE" id="PS50011">
    <property type="entry name" value="PROTEIN_KINASE_DOM"/>
    <property type="match status" value="1"/>
</dbReference>
<keyword evidence="4 5" id="KW-0067">ATP-binding</keyword>
<feature type="signal peptide" evidence="6">
    <location>
        <begin position="1"/>
        <end position="17"/>
    </location>
</feature>
<gene>
    <name evidence="8" type="ORF">CSSPJE1EN1_LOCUS2208</name>
</gene>
<dbReference type="EMBL" id="OZ020105">
    <property type="protein sequence ID" value="CAK9256730.1"/>
    <property type="molecule type" value="Genomic_DNA"/>
</dbReference>
<feature type="domain" description="Protein kinase" evidence="7">
    <location>
        <begin position="223"/>
        <end position="487"/>
    </location>
</feature>
<dbReference type="InterPro" id="IPR011009">
    <property type="entry name" value="Kinase-like_dom_sf"/>
</dbReference>
<protein>
    <recommendedName>
        <fullName evidence="7">Protein kinase domain-containing protein</fullName>
    </recommendedName>
</protein>
<dbReference type="InterPro" id="IPR051681">
    <property type="entry name" value="Ser/Thr_Kinases-Pseudokinases"/>
</dbReference>
<sequence length="850" mass="96552">MSFLSSISSFFTTTVSAWMQSSVPGERPVDRDEVQLNEELCRYLENILVDILFIISDDAGEDLSTSKRDDRERALKELDLVVKRAESLMGKCRCKDSAWLDAAITLANIKEEVLEIQLELSWWANMVEIASVQDLDSGESVVQNAVKAMRKQSALLEELVKEGSSLQRAAEVDKENLVSKLLRVKEEHAKDEDHEYVLSVYLLSQMKEDIHIDEMVRSKLKHVTWGKGLGGGAYGLVNEVTWLQRICALKSVKSSEKEVITLSRCNHPHIVQFLWHWEEPSRAYIMMERMPQNLQTHIEVQAQKRGGQPFELHVAIDIMLQVAKAMQYLHGNKIVHRDLKTSNILVDDSTEGYVLVKLADFGLAKTYNRTQTVSTQTTGGTTRYAAPEVNLVDGAMIHGKKIIKLLPKADVWSFAMVCSEILTGNIPFEGMDVKQSEIHDKIAEPNFRPLLPNDSCFDYLRFCITSCWSHDQEKRPNFSTICQMLNLAKMLSLGVTSFDTCKSLFSWNPPIWMDPKNEDLEIRCISASTIGKDYLEYRSPLKLDVVNTTRPLSQGGVRDARQIYPVHQLHPDPELRNRDHRHDLTLIFFHGFSNGTDAWEKTWIQRGDPDVCWPRNWLHKDEEQEGLGDNILVLSISFDGNPDGTHESMEEIGKNLLQSLVNNPKWNLHQDSQKIVLVGHSFGGLVIQSLMVEVHKAVNERAHNDIERRTQTRCEAFQVNVKGIMFYAVPHSATDKDLKTYLAACNNIPYSQNSKCLTALMRPVDFSRPISDLSLDFEDSLSTETTLYAIVEGLEVVVPAASARILARKNTCVIEDANHMQVCQPVDKFHESYRTLLQFVKAIRNVNQQV</sequence>
<dbReference type="InterPro" id="IPR008271">
    <property type="entry name" value="Ser/Thr_kinase_AS"/>
</dbReference>
<accession>A0ABP0VQH7</accession>
<dbReference type="Gene3D" id="1.10.510.10">
    <property type="entry name" value="Transferase(Phosphotransferase) domain 1"/>
    <property type="match status" value="1"/>
</dbReference>
<evidence type="ECO:0000256" key="3">
    <source>
        <dbReference type="ARBA" id="ARBA00022777"/>
    </source>
</evidence>
<name>A0ABP0VQH7_9BRYO</name>
<dbReference type="PROSITE" id="PS00108">
    <property type="entry name" value="PROTEIN_KINASE_ST"/>
    <property type="match status" value="1"/>
</dbReference>
<dbReference type="PROSITE" id="PS00107">
    <property type="entry name" value="PROTEIN_KINASE_ATP"/>
    <property type="match status" value="1"/>
</dbReference>
<dbReference type="Gene3D" id="3.40.50.1820">
    <property type="entry name" value="alpha/beta hydrolase"/>
    <property type="match status" value="1"/>
</dbReference>
<evidence type="ECO:0000259" key="7">
    <source>
        <dbReference type="PROSITE" id="PS50011"/>
    </source>
</evidence>
<evidence type="ECO:0000256" key="5">
    <source>
        <dbReference type="PROSITE-ProRule" id="PRU10141"/>
    </source>
</evidence>
<dbReference type="PANTHER" id="PTHR44329:SF260">
    <property type="entry name" value="PROTEIN KINASE DOMAIN-CONTAINING PROTEIN"/>
    <property type="match status" value="1"/>
</dbReference>
<keyword evidence="2 5" id="KW-0547">Nucleotide-binding</keyword>
<feature type="binding site" evidence="5">
    <location>
        <position position="250"/>
    </location>
    <ligand>
        <name>ATP</name>
        <dbReference type="ChEBI" id="CHEBI:30616"/>
    </ligand>
</feature>
<dbReference type="Proteomes" id="UP001497444">
    <property type="component" value="Chromosome 10"/>
</dbReference>
<dbReference type="InterPro" id="IPR029058">
    <property type="entry name" value="AB_hydrolase_fold"/>
</dbReference>
<dbReference type="SMART" id="SM00220">
    <property type="entry name" value="S_TKc"/>
    <property type="match status" value="1"/>
</dbReference>
<evidence type="ECO:0000256" key="2">
    <source>
        <dbReference type="ARBA" id="ARBA00022741"/>
    </source>
</evidence>
<evidence type="ECO:0000256" key="6">
    <source>
        <dbReference type="SAM" id="SignalP"/>
    </source>
</evidence>
<evidence type="ECO:0000313" key="9">
    <source>
        <dbReference type="Proteomes" id="UP001497444"/>
    </source>
</evidence>
<keyword evidence="6" id="KW-0732">Signal</keyword>
<dbReference type="InterPro" id="IPR007751">
    <property type="entry name" value="DUF676_lipase-like"/>
</dbReference>
<dbReference type="SUPFAM" id="SSF56112">
    <property type="entry name" value="Protein kinase-like (PK-like)"/>
    <property type="match status" value="1"/>
</dbReference>
<feature type="chain" id="PRO_5045042526" description="Protein kinase domain-containing protein" evidence="6">
    <location>
        <begin position="18"/>
        <end position="850"/>
    </location>
</feature>